<dbReference type="InterPro" id="IPR053781">
    <property type="entry name" value="F-box_AtFBL13-like"/>
</dbReference>
<dbReference type="PANTHER" id="PTHR34223:SF51">
    <property type="entry name" value="OS06G0556300 PROTEIN"/>
    <property type="match status" value="1"/>
</dbReference>
<gene>
    <name evidence="3" type="ORF">DH2020_049608</name>
</gene>
<dbReference type="InterPro" id="IPR036047">
    <property type="entry name" value="F-box-like_dom_sf"/>
</dbReference>
<dbReference type="CDD" id="cd22160">
    <property type="entry name" value="F-box_AtFBL13-like"/>
    <property type="match status" value="1"/>
</dbReference>
<reference evidence="3 4" key="1">
    <citation type="journal article" date="2021" name="Comput. Struct. Biotechnol. J.">
        <title>De novo genome assembly of the potent medicinal plant Rehmannia glutinosa using nanopore technology.</title>
        <authorList>
            <person name="Ma L."/>
            <person name="Dong C."/>
            <person name="Song C."/>
            <person name="Wang X."/>
            <person name="Zheng X."/>
            <person name="Niu Y."/>
            <person name="Chen S."/>
            <person name="Feng W."/>
        </authorList>
    </citation>
    <scope>NUCLEOTIDE SEQUENCE [LARGE SCALE GENOMIC DNA]</scope>
    <source>
        <strain evidence="3">DH-2019</strain>
    </source>
</reference>
<dbReference type="Pfam" id="PF00646">
    <property type="entry name" value="F-box"/>
    <property type="match status" value="1"/>
</dbReference>
<name>A0ABR0U2C8_REHGL</name>
<feature type="domain" description="F-box" evidence="2">
    <location>
        <begin position="21"/>
        <end position="72"/>
    </location>
</feature>
<dbReference type="SUPFAM" id="SSF81383">
    <property type="entry name" value="F-box domain"/>
    <property type="match status" value="1"/>
</dbReference>
<proteinExistence type="predicted"/>
<dbReference type="InterPro" id="IPR001810">
    <property type="entry name" value="F-box_dom"/>
</dbReference>
<evidence type="ECO:0000313" key="3">
    <source>
        <dbReference type="EMBL" id="KAK6116645.1"/>
    </source>
</evidence>
<comment type="caution">
    <text evidence="3">The sequence shown here is derived from an EMBL/GenBank/DDBJ whole genome shotgun (WGS) entry which is preliminary data.</text>
</comment>
<keyword evidence="4" id="KW-1185">Reference proteome</keyword>
<dbReference type="EMBL" id="JABTTQ020003487">
    <property type="protein sequence ID" value="KAK6116645.1"/>
    <property type="molecule type" value="Genomic_DNA"/>
</dbReference>
<organism evidence="3 4">
    <name type="scientific">Rehmannia glutinosa</name>
    <name type="common">Chinese foxglove</name>
    <dbReference type="NCBI Taxonomy" id="99300"/>
    <lineage>
        <taxon>Eukaryota</taxon>
        <taxon>Viridiplantae</taxon>
        <taxon>Streptophyta</taxon>
        <taxon>Embryophyta</taxon>
        <taxon>Tracheophyta</taxon>
        <taxon>Spermatophyta</taxon>
        <taxon>Magnoliopsida</taxon>
        <taxon>eudicotyledons</taxon>
        <taxon>Gunneridae</taxon>
        <taxon>Pentapetalae</taxon>
        <taxon>asterids</taxon>
        <taxon>lamiids</taxon>
        <taxon>Lamiales</taxon>
        <taxon>Orobanchaceae</taxon>
        <taxon>Rehmannieae</taxon>
        <taxon>Rehmannia</taxon>
    </lineage>
</organism>
<protein>
    <recommendedName>
        <fullName evidence="2">F-box domain-containing protein</fullName>
    </recommendedName>
</protein>
<evidence type="ECO:0000256" key="1">
    <source>
        <dbReference type="SAM" id="MobiDB-lite"/>
    </source>
</evidence>
<evidence type="ECO:0000313" key="4">
    <source>
        <dbReference type="Proteomes" id="UP001318860"/>
    </source>
</evidence>
<dbReference type="PANTHER" id="PTHR34223">
    <property type="entry name" value="OS11G0201299 PROTEIN"/>
    <property type="match status" value="1"/>
</dbReference>
<evidence type="ECO:0000259" key="2">
    <source>
        <dbReference type="PROSITE" id="PS50181"/>
    </source>
</evidence>
<dbReference type="Proteomes" id="UP001318860">
    <property type="component" value="Unassembled WGS sequence"/>
</dbReference>
<accession>A0ABR0U2C8</accession>
<dbReference type="PROSITE" id="PS50181">
    <property type="entry name" value="FBOX"/>
    <property type="match status" value="1"/>
</dbReference>
<dbReference type="Gene3D" id="1.20.1280.50">
    <property type="match status" value="1"/>
</dbReference>
<feature type="region of interest" description="Disordered" evidence="1">
    <location>
        <begin position="1"/>
        <end position="22"/>
    </location>
</feature>
<dbReference type="InterPro" id="IPR053197">
    <property type="entry name" value="F-box_SCFL_complex_component"/>
</dbReference>
<sequence length="377" mass="43231">MESKNKKSKKNQEKEEENHDLDRLSSLPDSILSHILSFFDTRSAIRTSVLSERYRLLWTLSQCLDFTLWQSQSVVSFESYVNRVLRLREPSNLTKFRISLHRGVSSEFMQNCVDYAARHRVEHLRIRGFVTETPVTLPNLLLTSSSLITLHLHNAIRNSIELPMSVSLQNLGTLRLKNFEFSDLNFNGESEFRWGFVVYGDSLYRLIVSTACFSVNVSERKQRTSEGFFSMLRQLCNVEFLSVSLKTAEVMAALPDLEARTPTIFENLSVLEFTDENGCREKRLPIHIDIHPPEIATDVMIFDFSKFTDENGCREKRLPIHIDIHPPEIATDVMIFDFSKVKKKKVLESSPSLELVGIEIPKQRNCSSELAHPSGSA</sequence>